<keyword evidence="3" id="KW-1185">Reference proteome</keyword>
<proteinExistence type="predicted"/>
<gene>
    <name evidence="2" type="ORF">Fcan01_18573</name>
</gene>
<feature type="compositionally biased region" description="Basic and acidic residues" evidence="1">
    <location>
        <begin position="110"/>
        <end position="122"/>
    </location>
</feature>
<feature type="compositionally biased region" description="Basic and acidic residues" evidence="1">
    <location>
        <begin position="130"/>
        <end position="148"/>
    </location>
</feature>
<reference evidence="2 3" key="1">
    <citation type="submission" date="2015-12" db="EMBL/GenBank/DDBJ databases">
        <title>The genome of Folsomia candida.</title>
        <authorList>
            <person name="Faddeeva A."/>
            <person name="Derks M.F."/>
            <person name="Anvar Y."/>
            <person name="Smit S."/>
            <person name="Van Straalen N."/>
            <person name="Roelofs D."/>
        </authorList>
    </citation>
    <scope>NUCLEOTIDE SEQUENCE [LARGE SCALE GENOMIC DNA]</scope>
    <source>
        <strain evidence="2 3">VU population</strain>
        <tissue evidence="2">Whole body</tissue>
    </source>
</reference>
<feature type="region of interest" description="Disordered" evidence="1">
    <location>
        <begin position="110"/>
        <end position="216"/>
    </location>
</feature>
<feature type="compositionally biased region" description="Polar residues" evidence="1">
    <location>
        <begin position="343"/>
        <end position="370"/>
    </location>
</feature>
<comment type="caution">
    <text evidence="2">The sequence shown here is derived from an EMBL/GenBank/DDBJ whole genome shotgun (WGS) entry which is preliminary data.</text>
</comment>
<dbReference type="Proteomes" id="UP000198287">
    <property type="component" value="Unassembled WGS sequence"/>
</dbReference>
<dbReference type="EMBL" id="LNIX01000015">
    <property type="protein sequence ID" value="OXA46330.1"/>
    <property type="molecule type" value="Genomic_DNA"/>
</dbReference>
<feature type="compositionally biased region" description="Basic and acidic residues" evidence="1">
    <location>
        <begin position="184"/>
        <end position="193"/>
    </location>
</feature>
<organism evidence="2 3">
    <name type="scientific">Folsomia candida</name>
    <name type="common">Springtail</name>
    <dbReference type="NCBI Taxonomy" id="158441"/>
    <lineage>
        <taxon>Eukaryota</taxon>
        <taxon>Metazoa</taxon>
        <taxon>Ecdysozoa</taxon>
        <taxon>Arthropoda</taxon>
        <taxon>Hexapoda</taxon>
        <taxon>Collembola</taxon>
        <taxon>Entomobryomorpha</taxon>
        <taxon>Isotomoidea</taxon>
        <taxon>Isotomidae</taxon>
        <taxon>Proisotominae</taxon>
        <taxon>Folsomia</taxon>
    </lineage>
</organism>
<protein>
    <submittedName>
        <fullName evidence="2">Uncharacterized protein</fullName>
    </submittedName>
</protein>
<feature type="compositionally biased region" description="Low complexity" evidence="1">
    <location>
        <begin position="43"/>
        <end position="57"/>
    </location>
</feature>
<evidence type="ECO:0000256" key="1">
    <source>
        <dbReference type="SAM" id="MobiDB-lite"/>
    </source>
</evidence>
<name>A0A226DMJ0_FOLCA</name>
<feature type="region of interest" description="Disordered" evidence="1">
    <location>
        <begin position="341"/>
        <end position="370"/>
    </location>
</feature>
<feature type="region of interest" description="Disordered" evidence="1">
    <location>
        <begin position="1"/>
        <end position="88"/>
    </location>
</feature>
<dbReference type="AlphaFoldDB" id="A0A226DMJ0"/>
<feature type="compositionally biased region" description="Pro residues" evidence="1">
    <location>
        <begin position="151"/>
        <end position="172"/>
    </location>
</feature>
<evidence type="ECO:0000313" key="2">
    <source>
        <dbReference type="EMBL" id="OXA46330.1"/>
    </source>
</evidence>
<evidence type="ECO:0000313" key="3">
    <source>
        <dbReference type="Proteomes" id="UP000198287"/>
    </source>
</evidence>
<accession>A0A226DMJ0</accession>
<sequence>MMNNIITETGPFPDSNNNKGGVMLPSSDDDTPEEKLETKKSFISIGPSGSGEGPNEIELVKSRLKSSGGGKQVEFAPPPVATPSLSQEKIRRSGSMFVRISDTTVDQERMDEFEKLEADEKISGLPPPDIKFKKDDLDLGHAVEEVERSSPIPPQVEKPQFIPPPPTGPAPSLPTTTTATRKTRNNDAPKKEGPTNTPKNSAPNPPRPKSATRSRHLLTVEVLGRKVAPVRDKSPYACKIIEIPDQQQAKFRTNKKVWVCQKDHKLLEDQLQGHEKHPLPPLSHGHDIIGALLDHPSPLSQKTEDNDNGAGQVEIVNWLVADPLENKDNLMTESMPLAAWPNFHTNSQKSTETQTSNSAPTSDLESTSSKSHLTLPFSQILSVDLTPTPGGTSTFEANSIVQVADYALLAEMADKVEAGIFRASETCSVLINMVFKDSLGNPASLERVMESQDFNDFLKSPNEITALERGAVVLGACGRVIKEYLEAVKASSARNGEAESNTNFARRSSEIVSVTGAKKKNVTLAALQKKYTSSDATIWSFVPPLSPDKFQLALFLNPETGEVMQTVTCQEHIFRTRYTTSPLESQIRNLISSSREQVGLPAFVKPEYLLDTIVRCSSCAVARLTKANTLLAQCNAKLTEYLQAIAKPKFAVSMAKLGKLDGIRRNIQQLNITAGIVYQMSMEMSNACKSVQNGVWNSMYVQDVLRFPRIPGFPNPKSNRECQIPAFVKIPVQEAMKQLKEGLQSIDYAVRLGQFSLETLRFGVKLEKEHKKLVKDYLEGVRTLGSENDVDYGSLLMTILCSTEMLLHFEDVMPSVDKFVRSAILTHLGKINWGTAEVLGIVKRMETDAHILSMRTTFKLRELKNRYRQEYGGNI</sequence>